<dbReference type="InterPro" id="IPR014729">
    <property type="entry name" value="Rossmann-like_a/b/a_fold"/>
</dbReference>
<feature type="domain" description="Aminoacyl-tRNA synthetase class Ia" evidence="6">
    <location>
        <begin position="47"/>
        <end position="195"/>
    </location>
</feature>
<evidence type="ECO:0000313" key="7">
    <source>
        <dbReference type="EMBL" id="CAI2169567.1"/>
    </source>
</evidence>
<dbReference type="GO" id="GO:0005524">
    <property type="term" value="F:ATP binding"/>
    <property type="evidence" value="ECO:0007669"/>
    <property type="project" value="UniProtKB-KW"/>
</dbReference>
<evidence type="ECO:0000256" key="2">
    <source>
        <dbReference type="ARBA" id="ARBA00022741"/>
    </source>
</evidence>
<dbReference type="PANTHER" id="PTHR42765">
    <property type="entry name" value="SOLEUCYL-TRNA SYNTHETASE"/>
    <property type="match status" value="1"/>
</dbReference>
<dbReference type="InterPro" id="IPR050081">
    <property type="entry name" value="Ile-tRNA_ligase"/>
</dbReference>
<dbReference type="PANTHER" id="PTHR42765:SF1">
    <property type="entry name" value="ISOLEUCINE--TRNA LIGASE, MITOCHONDRIAL"/>
    <property type="match status" value="1"/>
</dbReference>
<dbReference type="SUPFAM" id="SSF52058">
    <property type="entry name" value="L domain-like"/>
    <property type="match status" value="2"/>
</dbReference>
<dbReference type="InterPro" id="IPR032675">
    <property type="entry name" value="LRR_dom_sf"/>
</dbReference>
<keyword evidence="8" id="KW-1185">Reference proteome</keyword>
<evidence type="ECO:0000259" key="6">
    <source>
        <dbReference type="Pfam" id="PF00133"/>
    </source>
</evidence>
<evidence type="ECO:0000313" key="8">
    <source>
        <dbReference type="Proteomes" id="UP001153678"/>
    </source>
</evidence>
<reference evidence="7" key="1">
    <citation type="submission" date="2022-08" db="EMBL/GenBank/DDBJ databases">
        <authorList>
            <person name="Kallberg Y."/>
            <person name="Tangrot J."/>
            <person name="Rosling A."/>
        </authorList>
    </citation>
    <scope>NUCLEOTIDE SEQUENCE</scope>
    <source>
        <strain evidence="7">Wild A</strain>
    </source>
</reference>
<dbReference type="AlphaFoldDB" id="A0A9W4WKW0"/>
<gene>
    <name evidence="7" type="ORF">FWILDA_LOCUS4143</name>
</gene>
<sequence length="804" mass="92857">MLLFFSLETFSQKFNSSTEKQIYQQLLAKNKNNPTFILHSGPPYANDAHGLPTELKALQVYKNQAAINLRQFCHNFALEQVQIQKEQLKKLGLFTNYEEHYITLDKKYEAEQIRVFGEMVKKGLIYQGFRPIHWSCSHETALAGAEIEYYEKKDTSLYFKIKLAGKKLAKVERKFLGKELVGKYYFHPYRKDNKGYLVSGDEFIQEEEGTGIVHLAPAFGAEDFMVVKKEKIIIECPMESNGIFNQKIGVSELIGVPIPVLYKNNEAILNSEIIDYVAEIVAIHGSDRTDIMDVWLDSGVSHCQEEYKTEEKRGKVKELDISKKNLEGTLDLSDFINLEKLNCAFNQLSVINLSNCLRLKDLDCGFNKLTSLDLNGLNQLKRICCNDNYLTSIDYYLLNFNLTYLNVSNNNLSEQDLSIFSELTNLEFLRIGGSNEKYFSQNVYNKFYGTLETLKNLTKLKHLDISNTDINNGKLSSQQLKEWIEVGFYPTDYEFMFYLKQKGYHPQLTLNYEKLKEAYNKGQGELDLEDFKCLRVIYISCHIDGTRLEIKNKNENNKGKTRSEVTRLSISEKGLEGELDLSDFVNLTVLNCQGNKLTNLNISKNFNLTRLRCYNNGLTNLDTSNNKKLIELQCCNNQLKELNVINNTELTTLICYDNKLTNLSYIGCEKLKILNCHNNYLTNLDYSSLPTEQLFHLDIRNNNLFEQDLSVFSRVINLKRLYIGNNDEAKIQQDIYNRFVGSLKSLVKLTKLERLDINNTNVDDGLEYLPNTVQELRCSIEERPDSKVKRIKEQLRPCNGYFLT</sequence>
<accession>A0A9W4WKW0</accession>
<dbReference type="InterPro" id="IPR009008">
    <property type="entry name" value="Val/Leu/Ile-tRNA-synth_edit"/>
</dbReference>
<keyword evidence="3" id="KW-0067">ATP-binding</keyword>
<proteinExistence type="predicted"/>
<evidence type="ECO:0000256" key="5">
    <source>
        <dbReference type="ARBA" id="ARBA00023146"/>
    </source>
</evidence>
<dbReference type="Gene3D" id="3.40.50.620">
    <property type="entry name" value="HUPs"/>
    <property type="match status" value="1"/>
</dbReference>
<dbReference type="GO" id="GO:0005829">
    <property type="term" value="C:cytosol"/>
    <property type="evidence" value="ECO:0007669"/>
    <property type="project" value="TreeGrafter"/>
</dbReference>
<keyword evidence="4" id="KW-0648">Protein biosynthesis</keyword>
<evidence type="ECO:0000256" key="4">
    <source>
        <dbReference type="ARBA" id="ARBA00022917"/>
    </source>
</evidence>
<keyword evidence="2" id="KW-0547">Nucleotide-binding</keyword>
<dbReference type="SUPFAM" id="SSF50677">
    <property type="entry name" value="ValRS/IleRS/LeuRS editing domain"/>
    <property type="match status" value="1"/>
</dbReference>
<dbReference type="Gene3D" id="3.90.740.10">
    <property type="entry name" value="Valyl/Leucyl/Isoleucyl-tRNA synthetase, editing domain"/>
    <property type="match status" value="1"/>
</dbReference>
<dbReference type="SUPFAM" id="SSF52374">
    <property type="entry name" value="Nucleotidylyl transferase"/>
    <property type="match status" value="1"/>
</dbReference>
<dbReference type="OrthoDB" id="10264412at2759"/>
<organism evidence="7 8">
    <name type="scientific">Funneliformis geosporum</name>
    <dbReference type="NCBI Taxonomy" id="1117311"/>
    <lineage>
        <taxon>Eukaryota</taxon>
        <taxon>Fungi</taxon>
        <taxon>Fungi incertae sedis</taxon>
        <taxon>Mucoromycota</taxon>
        <taxon>Glomeromycotina</taxon>
        <taxon>Glomeromycetes</taxon>
        <taxon>Glomerales</taxon>
        <taxon>Glomeraceae</taxon>
        <taxon>Funneliformis</taxon>
    </lineage>
</organism>
<comment type="caution">
    <text evidence="7">The sequence shown here is derived from an EMBL/GenBank/DDBJ whole genome shotgun (WGS) entry which is preliminary data.</text>
</comment>
<protein>
    <submittedName>
        <fullName evidence="7">13093_t:CDS:1</fullName>
    </submittedName>
</protein>
<keyword evidence="5" id="KW-0030">Aminoacyl-tRNA synthetase</keyword>
<dbReference type="GO" id="GO:0004822">
    <property type="term" value="F:isoleucine-tRNA ligase activity"/>
    <property type="evidence" value="ECO:0007669"/>
    <property type="project" value="TreeGrafter"/>
</dbReference>
<keyword evidence="1" id="KW-0436">Ligase</keyword>
<dbReference type="GO" id="GO:0006428">
    <property type="term" value="P:isoleucyl-tRNA aminoacylation"/>
    <property type="evidence" value="ECO:0007669"/>
    <property type="project" value="TreeGrafter"/>
</dbReference>
<dbReference type="GO" id="GO:0002161">
    <property type="term" value="F:aminoacyl-tRNA deacylase activity"/>
    <property type="evidence" value="ECO:0007669"/>
    <property type="project" value="InterPro"/>
</dbReference>
<dbReference type="Gene3D" id="3.80.10.10">
    <property type="entry name" value="Ribonuclease Inhibitor"/>
    <property type="match status" value="2"/>
</dbReference>
<dbReference type="Pfam" id="PF00133">
    <property type="entry name" value="tRNA-synt_1"/>
    <property type="match status" value="1"/>
</dbReference>
<evidence type="ECO:0000256" key="3">
    <source>
        <dbReference type="ARBA" id="ARBA00022840"/>
    </source>
</evidence>
<dbReference type="InterPro" id="IPR002300">
    <property type="entry name" value="aa-tRNA-synth_Ia"/>
</dbReference>
<dbReference type="Proteomes" id="UP001153678">
    <property type="component" value="Unassembled WGS sequence"/>
</dbReference>
<name>A0A9W4WKW0_9GLOM</name>
<evidence type="ECO:0000256" key="1">
    <source>
        <dbReference type="ARBA" id="ARBA00022598"/>
    </source>
</evidence>
<dbReference type="EMBL" id="CAMKVN010000598">
    <property type="protein sequence ID" value="CAI2169567.1"/>
    <property type="molecule type" value="Genomic_DNA"/>
</dbReference>